<accession>A0A1U7CYH8</accession>
<dbReference type="EC" id="2.7.1.2" evidence="1"/>
<name>A0A1U7CYH8_9BACT</name>
<sequence>MNGPWLLGIEIGGTKLQVGLGRRQGAIEALERRVVDPARGAEGVREQIRDASEALFAAYSLTPADVRGVGVGFGGPVDAERGRTQASFQIDGWTDYPLADWVRRNLGVDAVSVHNDADTAGLAEARLGAGVGRSPILYLTLGSGVGGALIIDGRIYRGAGLGAAEIGHLNVPGPDGAFPELEQVASGWGIARAARAKAGEVVATGGGWDVLDAADGDVDRITTVMVAQAAERGDARSLALLDQARRALAFALCQAVTLVAPQRIILGGGVSLIGERLWFDPLRRLVDAQVFPPFRGAFDIVPAALGEEVVVHGALELARDAVG</sequence>
<dbReference type="AlphaFoldDB" id="A0A1U7CYH8"/>
<protein>
    <submittedName>
        <fullName evidence="1">Glucokinase</fullName>
        <ecNumber evidence="1">2.7.1.2</ecNumber>
    </submittedName>
</protein>
<dbReference type="Pfam" id="PF00480">
    <property type="entry name" value="ROK"/>
    <property type="match status" value="1"/>
</dbReference>
<dbReference type="EMBL" id="CP019082">
    <property type="protein sequence ID" value="APW64010.1"/>
    <property type="molecule type" value="Genomic_DNA"/>
</dbReference>
<keyword evidence="1" id="KW-0418">Kinase</keyword>
<keyword evidence="2" id="KW-1185">Reference proteome</keyword>
<dbReference type="PANTHER" id="PTHR18964:SF173">
    <property type="entry name" value="GLUCOKINASE"/>
    <property type="match status" value="1"/>
</dbReference>
<keyword evidence="1" id="KW-0808">Transferase</keyword>
<dbReference type="InterPro" id="IPR043129">
    <property type="entry name" value="ATPase_NBD"/>
</dbReference>
<dbReference type="RefSeq" id="WP_076350298.1">
    <property type="nucleotide sequence ID" value="NZ_CP019082.1"/>
</dbReference>
<dbReference type="Proteomes" id="UP000186309">
    <property type="component" value="Chromosome"/>
</dbReference>
<dbReference type="PROSITE" id="PS01125">
    <property type="entry name" value="ROK"/>
    <property type="match status" value="1"/>
</dbReference>
<dbReference type="GO" id="GO:0004340">
    <property type="term" value="F:glucokinase activity"/>
    <property type="evidence" value="ECO:0007669"/>
    <property type="project" value="UniProtKB-EC"/>
</dbReference>
<dbReference type="InterPro" id="IPR000600">
    <property type="entry name" value="ROK"/>
</dbReference>
<dbReference type="InterPro" id="IPR049874">
    <property type="entry name" value="ROK_cs"/>
</dbReference>
<dbReference type="SUPFAM" id="SSF53067">
    <property type="entry name" value="Actin-like ATPase domain"/>
    <property type="match status" value="1"/>
</dbReference>
<reference evidence="2" key="1">
    <citation type="submission" date="2016-12" db="EMBL/GenBank/DDBJ databases">
        <title>Comparative genomics of four Isosphaeraceae planctomycetes: a common pool of plasmids and glycoside hydrolase genes.</title>
        <authorList>
            <person name="Ivanova A."/>
        </authorList>
    </citation>
    <scope>NUCLEOTIDE SEQUENCE [LARGE SCALE GENOMIC DNA]</scope>
    <source>
        <strain evidence="2">PX4</strain>
    </source>
</reference>
<evidence type="ECO:0000313" key="1">
    <source>
        <dbReference type="EMBL" id="APW64010.1"/>
    </source>
</evidence>
<dbReference type="KEGG" id="pbor:BSF38_05599"/>
<organism evidence="1 2">
    <name type="scientific">Paludisphaera borealis</name>
    <dbReference type="NCBI Taxonomy" id="1387353"/>
    <lineage>
        <taxon>Bacteria</taxon>
        <taxon>Pseudomonadati</taxon>
        <taxon>Planctomycetota</taxon>
        <taxon>Planctomycetia</taxon>
        <taxon>Isosphaerales</taxon>
        <taxon>Isosphaeraceae</taxon>
        <taxon>Paludisphaera</taxon>
    </lineage>
</organism>
<dbReference type="PANTHER" id="PTHR18964">
    <property type="entry name" value="ROK (REPRESSOR, ORF, KINASE) FAMILY"/>
    <property type="match status" value="1"/>
</dbReference>
<evidence type="ECO:0000313" key="2">
    <source>
        <dbReference type="Proteomes" id="UP000186309"/>
    </source>
</evidence>
<dbReference type="OrthoDB" id="9810372at2"/>
<proteinExistence type="predicted"/>
<dbReference type="Gene3D" id="3.30.420.40">
    <property type="match status" value="2"/>
</dbReference>
<gene>
    <name evidence="1" type="primary">glcK_3</name>
    <name evidence="1" type="ORF">BSF38_05599</name>
</gene>
<dbReference type="STRING" id="1387353.BSF38_05599"/>